<organism evidence="2 3">
    <name type="scientific">Lacrimispora celerecrescens</name>
    <dbReference type="NCBI Taxonomy" id="29354"/>
    <lineage>
        <taxon>Bacteria</taxon>
        <taxon>Bacillati</taxon>
        <taxon>Bacillota</taxon>
        <taxon>Clostridia</taxon>
        <taxon>Lachnospirales</taxon>
        <taxon>Lachnospiraceae</taxon>
        <taxon>Lacrimispora</taxon>
    </lineage>
</organism>
<dbReference type="EMBL" id="JPME01000013">
    <property type="protein sequence ID" value="KEZ90020.1"/>
    <property type="molecule type" value="Genomic_DNA"/>
</dbReference>
<keyword evidence="3" id="KW-1185">Reference proteome</keyword>
<evidence type="ECO:0000256" key="1">
    <source>
        <dbReference type="SAM" id="SignalP"/>
    </source>
</evidence>
<keyword evidence="1" id="KW-0732">Signal</keyword>
<dbReference type="AlphaFoldDB" id="A0A084JM36"/>
<dbReference type="OrthoDB" id="1933479at2"/>
<protein>
    <recommendedName>
        <fullName evidence="4">Lipoprotein</fullName>
    </recommendedName>
</protein>
<feature type="signal peptide" evidence="1">
    <location>
        <begin position="1"/>
        <end position="19"/>
    </location>
</feature>
<comment type="caution">
    <text evidence="2">The sequence shown here is derived from an EMBL/GenBank/DDBJ whole genome shotgun (WGS) entry which is preliminary data.</text>
</comment>
<dbReference type="PROSITE" id="PS51257">
    <property type="entry name" value="PROKAR_LIPOPROTEIN"/>
    <property type="match status" value="1"/>
</dbReference>
<reference evidence="2 3" key="1">
    <citation type="submission" date="2014-07" db="EMBL/GenBank/DDBJ databases">
        <title>Draft genome of Clostridium celerecrescens 152B isolated from sediments associated with methane hydrate from Krishna Godavari basin.</title>
        <authorList>
            <person name="Honkalas V.S."/>
            <person name="Dabir A.P."/>
            <person name="Arora P."/>
            <person name="Dhakephalkar P.K."/>
        </authorList>
    </citation>
    <scope>NUCLEOTIDE SEQUENCE [LARGE SCALE GENOMIC DNA]</scope>
    <source>
        <strain evidence="2 3">152B</strain>
    </source>
</reference>
<evidence type="ECO:0000313" key="2">
    <source>
        <dbReference type="EMBL" id="KEZ90020.1"/>
    </source>
</evidence>
<feature type="chain" id="PRO_5038358148" description="Lipoprotein" evidence="1">
    <location>
        <begin position="20"/>
        <end position="209"/>
    </location>
</feature>
<proteinExistence type="predicted"/>
<evidence type="ECO:0000313" key="3">
    <source>
        <dbReference type="Proteomes" id="UP000028525"/>
    </source>
</evidence>
<gene>
    <name evidence="2" type="ORF">IO98_10970</name>
</gene>
<evidence type="ECO:0008006" key="4">
    <source>
        <dbReference type="Google" id="ProtNLM"/>
    </source>
</evidence>
<sequence length="209" mass="22784">MKKKKAFLAAFLAAGMLTGCLGRSGGGTMNTESSRIYITEEGALQTATVETYTQQDYYRADELKAYLEEAVTGYNETHGQGSVTLDSCTLENGNAKMVFRYASGSDLAGFTSQYEDKVNQVDSITVTRVSDILEQSESEGVTFKKASDGKLAEKKALSNKGDCFAIVVETPQPVTIQTQGKLLFTSKNVSIKDHYTVQTAKGKNYIIFK</sequence>
<name>A0A084JM36_9FIRM</name>
<dbReference type="STRING" id="29354.IO98_10970"/>
<dbReference type="Proteomes" id="UP000028525">
    <property type="component" value="Unassembled WGS sequence"/>
</dbReference>
<dbReference type="RefSeq" id="WP_038280923.1">
    <property type="nucleotide sequence ID" value="NZ_JPME01000013.1"/>
</dbReference>
<accession>A0A084JM36</accession>